<feature type="domain" description="PurE" evidence="12">
    <location>
        <begin position="266"/>
        <end position="413"/>
    </location>
</feature>
<dbReference type="Proteomes" id="UP001372834">
    <property type="component" value="Unassembled WGS sequence"/>
</dbReference>
<evidence type="ECO:0000256" key="4">
    <source>
        <dbReference type="ARBA" id="ARBA00011020"/>
    </source>
</evidence>
<name>A0AAN8SA11_POLSC</name>
<dbReference type="GO" id="GO:0016831">
    <property type="term" value="F:carboxy-lyase activity"/>
    <property type="evidence" value="ECO:0007669"/>
    <property type="project" value="UniProtKB-KW"/>
</dbReference>
<keyword evidence="5" id="KW-0436">Ligase</keyword>
<keyword evidence="8" id="KW-0210">Decarboxylase</keyword>
<comment type="similarity">
    <text evidence="3">In the C-terminal section; belongs to the AIR carboxylase family. Class II subfamily.</text>
</comment>
<gene>
    <name evidence="13" type="ORF">RUM43_010667</name>
</gene>
<accession>A0AAN8SA11</accession>
<evidence type="ECO:0000256" key="11">
    <source>
        <dbReference type="ARBA" id="ARBA00023268"/>
    </source>
</evidence>
<keyword evidence="9" id="KW-0067">ATP-binding</keyword>
<evidence type="ECO:0000256" key="9">
    <source>
        <dbReference type="ARBA" id="ARBA00022840"/>
    </source>
</evidence>
<keyword evidence="7" id="KW-0658">Purine biosynthesis</keyword>
<dbReference type="Gene3D" id="3.40.50.1970">
    <property type="match status" value="1"/>
</dbReference>
<dbReference type="Pfam" id="PF01259">
    <property type="entry name" value="SAICAR_synt"/>
    <property type="match status" value="1"/>
</dbReference>
<dbReference type="InterPro" id="IPR018236">
    <property type="entry name" value="SAICAR_synthetase_CS"/>
</dbReference>
<dbReference type="PANTHER" id="PTHR43599">
    <property type="entry name" value="MULTIFUNCTIONAL PROTEIN ADE2"/>
    <property type="match status" value="1"/>
</dbReference>
<comment type="pathway">
    <text evidence="1">Purine metabolism; IMP biosynthesis via de novo pathway; 5-amino-1-(5-phospho-D-ribosyl)imidazole-4-carboxamide from 5-amino-1-(5-phospho-D-ribosyl)imidazole-4-carboxylate: step 1/2.</text>
</comment>
<dbReference type="SUPFAM" id="SSF52255">
    <property type="entry name" value="N5-CAIR mutase (phosphoribosylaminoimidazole carboxylase, PurE)"/>
    <property type="match status" value="1"/>
</dbReference>
<dbReference type="InterPro" id="IPR050089">
    <property type="entry name" value="SAICAR_synthetase"/>
</dbReference>
<dbReference type="InterPro" id="IPR033626">
    <property type="entry name" value="PurE_classII"/>
</dbReference>
<evidence type="ECO:0000256" key="1">
    <source>
        <dbReference type="ARBA" id="ARBA00004672"/>
    </source>
</evidence>
<dbReference type="GO" id="GO:0006189">
    <property type="term" value="P:'de novo' IMP biosynthetic process"/>
    <property type="evidence" value="ECO:0007669"/>
    <property type="project" value="InterPro"/>
</dbReference>
<dbReference type="InterPro" id="IPR000031">
    <property type="entry name" value="PurE_dom"/>
</dbReference>
<evidence type="ECO:0000256" key="3">
    <source>
        <dbReference type="ARBA" id="ARBA00010478"/>
    </source>
</evidence>
<dbReference type="CDD" id="cd01416">
    <property type="entry name" value="SAICAR_synt_Ade5"/>
    <property type="match status" value="1"/>
</dbReference>
<reference evidence="13 14" key="1">
    <citation type="submission" date="2023-10" db="EMBL/GenBank/DDBJ databases">
        <title>Genomes of two closely related lineages of the louse Polyplax serrata with different host specificities.</title>
        <authorList>
            <person name="Martinu J."/>
            <person name="Tarabai H."/>
            <person name="Stefka J."/>
            <person name="Hypsa V."/>
        </authorList>
    </citation>
    <scope>NUCLEOTIDE SEQUENCE [LARGE SCALE GENOMIC DNA]</scope>
    <source>
        <strain evidence="13">HR10_N</strain>
    </source>
</reference>
<evidence type="ECO:0000313" key="13">
    <source>
        <dbReference type="EMBL" id="KAK6637000.1"/>
    </source>
</evidence>
<dbReference type="GO" id="GO:0005829">
    <property type="term" value="C:cytosol"/>
    <property type="evidence" value="ECO:0007669"/>
    <property type="project" value="TreeGrafter"/>
</dbReference>
<keyword evidence="6" id="KW-0547">Nucleotide-binding</keyword>
<dbReference type="Gene3D" id="3.30.200.20">
    <property type="entry name" value="Phosphorylase Kinase, domain 1"/>
    <property type="match status" value="1"/>
</dbReference>
<comment type="pathway">
    <text evidence="2">Purine metabolism; IMP biosynthesis via de novo pathway; 5-amino-1-(5-phospho-D-ribosyl)imidazole-4-carboxylate from 5-amino-1-(5-phospho-D-ribosyl)imidazole (carboxylase route): step 1/1.</text>
</comment>
<dbReference type="GO" id="GO:0004639">
    <property type="term" value="F:phosphoribosylaminoimidazolesuccinocarboxamide synthase activity"/>
    <property type="evidence" value="ECO:0007669"/>
    <property type="project" value="InterPro"/>
</dbReference>
<evidence type="ECO:0000256" key="10">
    <source>
        <dbReference type="ARBA" id="ARBA00023239"/>
    </source>
</evidence>
<evidence type="ECO:0000256" key="7">
    <source>
        <dbReference type="ARBA" id="ARBA00022755"/>
    </source>
</evidence>
<dbReference type="Pfam" id="PF00731">
    <property type="entry name" value="AIRC"/>
    <property type="match status" value="1"/>
</dbReference>
<protein>
    <recommendedName>
        <fullName evidence="12">PurE domain-containing protein</fullName>
    </recommendedName>
</protein>
<dbReference type="PROSITE" id="PS01058">
    <property type="entry name" value="SAICAR_SYNTHETASE_2"/>
    <property type="match status" value="1"/>
</dbReference>
<dbReference type="GO" id="GO:0005524">
    <property type="term" value="F:ATP binding"/>
    <property type="evidence" value="ECO:0007669"/>
    <property type="project" value="UniProtKB-KW"/>
</dbReference>
<dbReference type="FunFam" id="3.40.50.1970:FF:000006">
    <property type="entry name" value="Probable multifunctional protein ADE2"/>
    <property type="match status" value="1"/>
</dbReference>
<sequence length="425" mass="47158">MSAKKIANHEVGKKIIEGKTKIVWELPDYPDFCLLESKDRITAGDGVKAHNLEGKAEISNATNGKVFEILNSVGMKTAFVKSAGPTAFISKKCEMVPIEWVTRRLATGSFLKRRPGVPEGFRFNPPLQETFFKDDENHDPQWTEEQIIAAKFKVNGLEIGQDEVDIMRRTTIVVFEILEKAWKTRDCALIDMKIEFGVDAEGNILVADVIDSDSWRLWPSGDKRLMKDKQVYRNLTTVTQEDLNTVKNNFKWISNQLENLTPVTDCLVVILMGSPSDTEHCKKIAKHCSDLGLPVQLRVTSAHKGTSSTLNVVAQYEGTQQKVVFIAVAGRSNGLGPVLSGNTSYPVINCPPVRPDNVEQDIWSSVNVPSGLGCTTVLYPEAAALAAAQIHSLHDYIVWSKLRVKQLNNHNSLSLADKAMRNATL</sequence>
<keyword evidence="11" id="KW-0511">Multifunctional enzyme</keyword>
<dbReference type="EMBL" id="JAWJWE010000004">
    <property type="protein sequence ID" value="KAK6637000.1"/>
    <property type="molecule type" value="Genomic_DNA"/>
</dbReference>
<organism evidence="13 14">
    <name type="scientific">Polyplax serrata</name>
    <name type="common">Common mouse louse</name>
    <dbReference type="NCBI Taxonomy" id="468196"/>
    <lineage>
        <taxon>Eukaryota</taxon>
        <taxon>Metazoa</taxon>
        <taxon>Ecdysozoa</taxon>
        <taxon>Arthropoda</taxon>
        <taxon>Hexapoda</taxon>
        <taxon>Insecta</taxon>
        <taxon>Pterygota</taxon>
        <taxon>Neoptera</taxon>
        <taxon>Paraneoptera</taxon>
        <taxon>Psocodea</taxon>
        <taxon>Troctomorpha</taxon>
        <taxon>Phthiraptera</taxon>
        <taxon>Anoplura</taxon>
        <taxon>Polyplacidae</taxon>
        <taxon>Polyplax</taxon>
    </lineage>
</organism>
<evidence type="ECO:0000313" key="14">
    <source>
        <dbReference type="Proteomes" id="UP001372834"/>
    </source>
</evidence>
<dbReference type="AlphaFoldDB" id="A0AAN8SA11"/>
<evidence type="ECO:0000256" key="2">
    <source>
        <dbReference type="ARBA" id="ARBA00004747"/>
    </source>
</evidence>
<comment type="similarity">
    <text evidence="4">In the N-terminal section; belongs to the SAICAR synthetase family.</text>
</comment>
<evidence type="ECO:0000256" key="5">
    <source>
        <dbReference type="ARBA" id="ARBA00022598"/>
    </source>
</evidence>
<dbReference type="PANTHER" id="PTHR43599:SF3">
    <property type="entry name" value="SI:DKEY-6E2.2"/>
    <property type="match status" value="1"/>
</dbReference>
<dbReference type="Gene3D" id="3.30.470.20">
    <property type="entry name" value="ATP-grasp fold, B domain"/>
    <property type="match status" value="1"/>
</dbReference>
<dbReference type="FunFam" id="3.30.470.20:FF:000020">
    <property type="entry name" value="Probable multifunctional protein ADE2"/>
    <property type="match status" value="1"/>
</dbReference>
<dbReference type="FunFam" id="3.30.200.20:FF:000183">
    <property type="entry name" value="Probable multifunctional protein ADE2"/>
    <property type="match status" value="1"/>
</dbReference>
<evidence type="ECO:0000259" key="12">
    <source>
        <dbReference type="SMART" id="SM01001"/>
    </source>
</evidence>
<keyword evidence="10" id="KW-0456">Lyase</keyword>
<dbReference type="PROSITE" id="PS01057">
    <property type="entry name" value="SAICAR_SYNTHETASE_1"/>
    <property type="match status" value="1"/>
</dbReference>
<dbReference type="SUPFAM" id="SSF56104">
    <property type="entry name" value="SAICAR synthase-like"/>
    <property type="match status" value="1"/>
</dbReference>
<dbReference type="HAMAP" id="MF_02045">
    <property type="entry name" value="PurE_classII"/>
    <property type="match status" value="1"/>
</dbReference>
<evidence type="ECO:0000256" key="6">
    <source>
        <dbReference type="ARBA" id="ARBA00022741"/>
    </source>
</evidence>
<dbReference type="SMART" id="SM01001">
    <property type="entry name" value="AIRC"/>
    <property type="match status" value="1"/>
</dbReference>
<evidence type="ECO:0000256" key="8">
    <source>
        <dbReference type="ARBA" id="ARBA00022793"/>
    </source>
</evidence>
<comment type="caution">
    <text evidence="13">The sequence shown here is derived from an EMBL/GenBank/DDBJ whole genome shotgun (WGS) entry which is preliminary data.</text>
</comment>
<proteinExistence type="inferred from homology"/>
<dbReference type="InterPro" id="IPR028923">
    <property type="entry name" value="SAICAR_synt/ADE2_N"/>
</dbReference>
<dbReference type="HAMAP" id="MF_00137">
    <property type="entry name" value="SAICAR_synth"/>
    <property type="match status" value="1"/>
</dbReference>